<accession>A0ABV9PVR9</accession>
<evidence type="ECO:0000256" key="1">
    <source>
        <dbReference type="ARBA" id="ARBA00022741"/>
    </source>
</evidence>
<dbReference type="Gene3D" id="2.40.100.10">
    <property type="entry name" value="Cyclophilin-like"/>
    <property type="match status" value="1"/>
</dbReference>
<dbReference type="SUPFAM" id="SSF50891">
    <property type="entry name" value="Cyclophilin-like"/>
    <property type="match status" value="1"/>
</dbReference>
<evidence type="ECO:0000256" key="3">
    <source>
        <dbReference type="ARBA" id="ARBA00022840"/>
    </source>
</evidence>
<evidence type="ECO:0000313" key="5">
    <source>
        <dbReference type="EMBL" id="MFC4766204.1"/>
    </source>
</evidence>
<dbReference type="InterPro" id="IPR052708">
    <property type="entry name" value="PxpC"/>
</dbReference>
<keyword evidence="1" id="KW-0547">Nucleotide-binding</keyword>
<evidence type="ECO:0000259" key="4">
    <source>
        <dbReference type="SMART" id="SM00797"/>
    </source>
</evidence>
<name>A0ABV9PVR9_9BACL</name>
<organism evidence="5 6">
    <name type="scientific">Effusibacillus consociatus</name>
    <dbReference type="NCBI Taxonomy" id="1117041"/>
    <lineage>
        <taxon>Bacteria</taxon>
        <taxon>Bacillati</taxon>
        <taxon>Bacillota</taxon>
        <taxon>Bacilli</taxon>
        <taxon>Bacillales</taxon>
        <taxon>Alicyclobacillaceae</taxon>
        <taxon>Effusibacillus</taxon>
    </lineage>
</organism>
<dbReference type="Proteomes" id="UP001596002">
    <property type="component" value="Unassembled WGS sequence"/>
</dbReference>
<dbReference type="PANTHER" id="PTHR43309:SF3">
    <property type="entry name" value="5-OXOPROLINASE SUBUNIT C"/>
    <property type="match status" value="1"/>
</dbReference>
<dbReference type="EMBL" id="JBHSHC010000014">
    <property type="protein sequence ID" value="MFC4766204.1"/>
    <property type="molecule type" value="Genomic_DNA"/>
</dbReference>
<dbReference type="NCBIfam" id="TIGR00724">
    <property type="entry name" value="urea_amlyse_rel"/>
    <property type="match status" value="1"/>
</dbReference>
<evidence type="ECO:0000256" key="2">
    <source>
        <dbReference type="ARBA" id="ARBA00022801"/>
    </source>
</evidence>
<protein>
    <submittedName>
        <fullName evidence="5">Biotin-dependent carboxyltransferase family protein</fullName>
    </submittedName>
</protein>
<dbReference type="PANTHER" id="PTHR43309">
    <property type="entry name" value="5-OXOPROLINASE SUBUNIT C"/>
    <property type="match status" value="1"/>
</dbReference>
<dbReference type="SMART" id="SM00797">
    <property type="entry name" value="AHS2"/>
    <property type="match status" value="1"/>
</dbReference>
<keyword evidence="2" id="KW-0378">Hydrolase</keyword>
<proteinExistence type="predicted"/>
<dbReference type="InterPro" id="IPR003778">
    <property type="entry name" value="CT_A_B"/>
</dbReference>
<reference evidence="6" key="1">
    <citation type="journal article" date="2019" name="Int. J. Syst. Evol. Microbiol.">
        <title>The Global Catalogue of Microorganisms (GCM) 10K type strain sequencing project: providing services to taxonomists for standard genome sequencing and annotation.</title>
        <authorList>
            <consortium name="The Broad Institute Genomics Platform"/>
            <consortium name="The Broad Institute Genome Sequencing Center for Infectious Disease"/>
            <person name="Wu L."/>
            <person name="Ma J."/>
        </authorList>
    </citation>
    <scope>NUCLEOTIDE SEQUENCE [LARGE SCALE GENOMIC DNA]</scope>
    <source>
        <strain evidence="6">WYCCWR 12678</strain>
    </source>
</reference>
<dbReference type="Pfam" id="PF02626">
    <property type="entry name" value="CT_A_B"/>
    <property type="match status" value="1"/>
</dbReference>
<keyword evidence="3" id="KW-0067">ATP-binding</keyword>
<sequence length="325" mass="35562">MLRILEPGLQTTVQDMGRNGNYHLGVPPSGAADKYSFLVGNLLLGNPVDYAGLEITLLGPKIEFQKKTVIAITGAPLQPFLNNEPIPMWENIKVQEGDVLSFAKLSKNGVKTYLCVSGGVRVPEILGSKSTYVPSHFGGYQGRKLEAGDEVPIGDPLPGVFRLVGKRIPPDFIPHFKNANDLRVVMGLSSYRVNDQGVKSFLNTEWKVSHESNRVAYRYKGATLSLKDFEPPFGAGNSSFNVVDIVYPIGVIMVPNDEEIIVLLNDATTGGGFVTIGTVISPDLDIIAQSRPLSIARFLAVTVDQAIQARREREKKILQLTELMR</sequence>
<dbReference type="InterPro" id="IPR029000">
    <property type="entry name" value="Cyclophilin-like_dom_sf"/>
</dbReference>
<dbReference type="RefSeq" id="WP_380023959.1">
    <property type="nucleotide sequence ID" value="NZ_JBHSHC010000014.1"/>
</dbReference>
<keyword evidence="6" id="KW-1185">Reference proteome</keyword>
<evidence type="ECO:0000313" key="6">
    <source>
        <dbReference type="Proteomes" id="UP001596002"/>
    </source>
</evidence>
<comment type="caution">
    <text evidence="5">The sequence shown here is derived from an EMBL/GenBank/DDBJ whole genome shotgun (WGS) entry which is preliminary data.</text>
</comment>
<feature type="domain" description="Carboxyltransferase" evidence="4">
    <location>
        <begin position="23"/>
        <end position="316"/>
    </location>
</feature>
<gene>
    <name evidence="5" type="ORF">ACFO8Q_02160</name>
</gene>